<feature type="region of interest" description="Disordered" evidence="1">
    <location>
        <begin position="1"/>
        <end position="45"/>
    </location>
</feature>
<evidence type="ECO:0000313" key="3">
    <source>
        <dbReference type="Proteomes" id="UP000646548"/>
    </source>
</evidence>
<evidence type="ECO:0000313" key="2">
    <source>
        <dbReference type="EMBL" id="KAF6728458.1"/>
    </source>
</evidence>
<reference evidence="2" key="1">
    <citation type="journal article" name="BMC Genomics">
        <title>Long-read sequencing and de novo genome assembly of marine medaka (Oryzias melastigma).</title>
        <authorList>
            <person name="Liang P."/>
            <person name="Saqib H.S.A."/>
            <person name="Ni X."/>
            <person name="Shen Y."/>
        </authorList>
    </citation>
    <scope>NUCLEOTIDE SEQUENCE</scope>
    <source>
        <strain evidence="2">Bigg-433</strain>
    </source>
</reference>
<evidence type="ECO:0008006" key="4">
    <source>
        <dbReference type="Google" id="ProtNLM"/>
    </source>
</evidence>
<dbReference type="Gene3D" id="3.30.40.10">
    <property type="entry name" value="Zinc/RING finger domain, C3HC4 (zinc finger)"/>
    <property type="match status" value="1"/>
</dbReference>
<proteinExistence type="predicted"/>
<name>A0A834CAV2_ORYME</name>
<comment type="caution">
    <text evidence="2">The sequence shown here is derived from an EMBL/GenBank/DDBJ whole genome shotgun (WGS) entry which is preliminary data.</text>
</comment>
<accession>A0A834CAV2</accession>
<dbReference type="InterPro" id="IPR013083">
    <property type="entry name" value="Znf_RING/FYVE/PHD"/>
</dbReference>
<feature type="region of interest" description="Disordered" evidence="1">
    <location>
        <begin position="61"/>
        <end position="118"/>
    </location>
</feature>
<dbReference type="SUPFAM" id="SSF57850">
    <property type="entry name" value="RING/U-box"/>
    <property type="match status" value="1"/>
</dbReference>
<feature type="compositionally biased region" description="Basic and acidic residues" evidence="1">
    <location>
        <begin position="23"/>
        <end position="33"/>
    </location>
</feature>
<gene>
    <name evidence="2" type="ORF">FQA47_000926</name>
</gene>
<feature type="compositionally biased region" description="Gly residues" evidence="1">
    <location>
        <begin position="90"/>
        <end position="100"/>
    </location>
</feature>
<dbReference type="Proteomes" id="UP000646548">
    <property type="component" value="Unassembled WGS sequence"/>
</dbReference>
<organism evidence="2 3">
    <name type="scientific">Oryzias melastigma</name>
    <name type="common">Marine medaka</name>
    <dbReference type="NCBI Taxonomy" id="30732"/>
    <lineage>
        <taxon>Eukaryota</taxon>
        <taxon>Metazoa</taxon>
        <taxon>Chordata</taxon>
        <taxon>Craniata</taxon>
        <taxon>Vertebrata</taxon>
        <taxon>Euteleostomi</taxon>
        <taxon>Actinopterygii</taxon>
        <taxon>Neopterygii</taxon>
        <taxon>Teleostei</taxon>
        <taxon>Neoteleostei</taxon>
        <taxon>Acanthomorphata</taxon>
        <taxon>Ovalentaria</taxon>
        <taxon>Atherinomorphae</taxon>
        <taxon>Beloniformes</taxon>
        <taxon>Adrianichthyidae</taxon>
        <taxon>Oryziinae</taxon>
        <taxon>Oryzias</taxon>
    </lineage>
</organism>
<evidence type="ECO:0000256" key="1">
    <source>
        <dbReference type="SAM" id="MobiDB-lite"/>
    </source>
</evidence>
<dbReference type="AlphaFoldDB" id="A0A834CAV2"/>
<sequence>MSSSRRKRTAQFPESTSSAPKKARPEPSKKTDSSEEQEPSRCSVCGDILKVPIRSSCEHGLCTRCNRAPPSGPSSGPQSEQRSRTESGPQTGGTVEGGAGRSQKSSSGASRDVEAAVV</sequence>
<dbReference type="EMBL" id="WKFB01000282">
    <property type="protein sequence ID" value="KAF6728458.1"/>
    <property type="molecule type" value="Genomic_DNA"/>
</dbReference>
<protein>
    <recommendedName>
        <fullName evidence="4">RING-type domain-containing protein</fullName>
    </recommendedName>
</protein>